<evidence type="ECO:0000256" key="3">
    <source>
        <dbReference type="ARBA" id="ARBA00021602"/>
    </source>
</evidence>
<comment type="caution">
    <text evidence="10">The sequence shown here is derived from an EMBL/GenBank/DDBJ whole genome shotgun (WGS) entry which is preliminary data.</text>
</comment>
<evidence type="ECO:0000313" key="10">
    <source>
        <dbReference type="EMBL" id="KAI5607502.1"/>
    </source>
</evidence>
<dbReference type="Proteomes" id="UP001205998">
    <property type="component" value="Unassembled WGS sequence"/>
</dbReference>
<comment type="function">
    <text evidence="9">Essential for sperm motility and is involved in the regulation of the beating frequency of motile cilia on the epithelial cells of the respiratory tract. Required for the establishment of radial spokes in sperm flagella.</text>
</comment>
<keyword evidence="8" id="KW-0966">Cell projection</keyword>
<comment type="similarity">
    <text evidence="2">Belongs to the CFAP206 family.</text>
</comment>
<evidence type="ECO:0000256" key="9">
    <source>
        <dbReference type="ARBA" id="ARBA00045321"/>
    </source>
</evidence>
<dbReference type="Pfam" id="PF12018">
    <property type="entry name" value="FAP206"/>
    <property type="match status" value="1"/>
</dbReference>
<dbReference type="PANTHER" id="PTHR21442:SF0">
    <property type="entry name" value="CILIA- AND FLAGELLA-ASSOCIATED PROTEIN 206"/>
    <property type="match status" value="1"/>
</dbReference>
<dbReference type="EMBL" id="MU591762">
    <property type="protein sequence ID" value="KAI5607502.1"/>
    <property type="molecule type" value="Genomic_DNA"/>
</dbReference>
<evidence type="ECO:0000256" key="1">
    <source>
        <dbReference type="ARBA" id="ARBA00004430"/>
    </source>
</evidence>
<dbReference type="GO" id="GO:1901317">
    <property type="term" value="P:regulation of flagellated sperm motility"/>
    <property type="evidence" value="ECO:0007669"/>
    <property type="project" value="TreeGrafter"/>
</dbReference>
<dbReference type="GO" id="GO:0005930">
    <property type="term" value="C:axoneme"/>
    <property type="evidence" value="ECO:0007669"/>
    <property type="project" value="UniProtKB-SubCell"/>
</dbReference>
<name>A0AAD5A0F8_SILAS</name>
<evidence type="ECO:0000256" key="2">
    <source>
        <dbReference type="ARBA" id="ARBA00010500"/>
    </source>
</evidence>
<keyword evidence="11" id="KW-1185">Reference proteome</keyword>
<dbReference type="PANTHER" id="PTHR21442">
    <property type="entry name" value="CILIA- AND FLAGELLA-ASSOCIATED PROTEIN 206"/>
    <property type="match status" value="1"/>
</dbReference>
<keyword evidence="7" id="KW-0206">Cytoskeleton</keyword>
<dbReference type="InterPro" id="IPR021897">
    <property type="entry name" value="FAP206"/>
</dbReference>
<comment type="subcellular location">
    <subcellularLocation>
        <location evidence="1">Cytoplasm</location>
        <location evidence="1">Cytoskeleton</location>
        <location evidence="1">Cilium axoneme</location>
    </subcellularLocation>
</comment>
<dbReference type="GO" id="GO:0003356">
    <property type="term" value="P:regulation of cilium beat frequency"/>
    <property type="evidence" value="ECO:0007669"/>
    <property type="project" value="TreeGrafter"/>
</dbReference>
<evidence type="ECO:0000256" key="4">
    <source>
        <dbReference type="ARBA" id="ARBA00022490"/>
    </source>
</evidence>
<dbReference type="AlphaFoldDB" id="A0AAD5A0F8"/>
<evidence type="ECO:0000256" key="6">
    <source>
        <dbReference type="ARBA" id="ARBA00023069"/>
    </source>
</evidence>
<evidence type="ECO:0000256" key="5">
    <source>
        <dbReference type="ARBA" id="ARBA00022794"/>
    </source>
</evidence>
<accession>A0AAD5A0F8</accession>
<keyword evidence="5" id="KW-0970">Cilium biogenesis/degradation</keyword>
<keyword evidence="10" id="KW-0282">Flagellum</keyword>
<protein>
    <recommendedName>
        <fullName evidence="3">Cilia- and flagella-associated protein 206</fullName>
    </recommendedName>
</protein>
<evidence type="ECO:0000256" key="8">
    <source>
        <dbReference type="ARBA" id="ARBA00023273"/>
    </source>
</evidence>
<gene>
    <name evidence="10" type="ORF">C0J50_1813</name>
</gene>
<dbReference type="GO" id="GO:0007288">
    <property type="term" value="P:sperm axoneme assembly"/>
    <property type="evidence" value="ECO:0007669"/>
    <property type="project" value="TreeGrafter"/>
</dbReference>
<keyword evidence="4" id="KW-0963">Cytoplasm</keyword>
<proteinExistence type="inferred from homology"/>
<reference evidence="10" key="1">
    <citation type="submission" date="2018-07" db="EMBL/GenBank/DDBJ databases">
        <title>Comparative genomics of catfishes provides insights into carnivory and benthic adaptation.</title>
        <authorList>
            <person name="Zhang Y."/>
            <person name="Wang D."/>
            <person name="Peng Z."/>
            <person name="Zheng S."/>
            <person name="Shao F."/>
            <person name="Tao W."/>
        </authorList>
    </citation>
    <scope>NUCLEOTIDE SEQUENCE</scope>
    <source>
        <strain evidence="10">Chongqing</strain>
    </source>
</reference>
<keyword evidence="6" id="KW-0969">Cilium</keyword>
<dbReference type="GO" id="GO:0036064">
    <property type="term" value="C:ciliary basal body"/>
    <property type="evidence" value="ECO:0007669"/>
    <property type="project" value="TreeGrafter"/>
</dbReference>
<sequence>MSQAQAESVIKKIIREIVQKCSLQGQDVSETLAAFMVKAVILDPKNLFNVDRPLTKDVEKLIEVHFDMNYTSRREFVEEHRKVSQMCLLSVCREITDSRAKSRDELDALYRAIVTYVLQSSSLGSTSDPNNVQEATAALQSVFPPSELAAFMSLLKHDKVQQLDELTMIVTGIRLFNKNRGKGGHSIEDLLAVLNQALPAASSDIEGELEGTQRLAWQYTSALLERCPAEDGDAKPNTDLLKQALYNSRQHEAFLKLILASSLSKDADVIMCAKQVEALQTDFLSRISVLKATVQAKTAVPASQVFPHFMEVARLWMGLQDEMVLLSMLRDVALSLRPFLTDQSQLLENTQLDQMLQGVAVKSDMERIAESSEERVEPAETELHEWILPETMHNFEQLFLQYRGVCGYTLVEKNGLLLPGNPNIGVLKHREKYYSFSSKEAAHRFASNADEYIEQIYERAKRSPELILLLELHQEVRPGDRLVVKAVSKRESSTQTDTHLLESNIVQTYEWNEWELRRKAIKLANLRGKMSRSMQTDLSHMRRHNASQTFPPKHVACQTKKDGQSHVPKPVIYLSGLRGKGRLTTHMIKI</sequence>
<evidence type="ECO:0000256" key="7">
    <source>
        <dbReference type="ARBA" id="ARBA00023212"/>
    </source>
</evidence>
<organism evidence="10 11">
    <name type="scientific">Silurus asotus</name>
    <name type="common">Amur catfish</name>
    <name type="synonym">Parasilurus asotus</name>
    <dbReference type="NCBI Taxonomy" id="30991"/>
    <lineage>
        <taxon>Eukaryota</taxon>
        <taxon>Metazoa</taxon>
        <taxon>Chordata</taxon>
        <taxon>Craniata</taxon>
        <taxon>Vertebrata</taxon>
        <taxon>Euteleostomi</taxon>
        <taxon>Actinopterygii</taxon>
        <taxon>Neopterygii</taxon>
        <taxon>Teleostei</taxon>
        <taxon>Ostariophysi</taxon>
        <taxon>Siluriformes</taxon>
        <taxon>Siluridae</taxon>
        <taxon>Silurus</taxon>
    </lineage>
</organism>
<evidence type="ECO:0000313" key="11">
    <source>
        <dbReference type="Proteomes" id="UP001205998"/>
    </source>
</evidence>